<reference evidence="1" key="1">
    <citation type="submission" date="2019-11" db="EMBL/GenBank/DDBJ databases">
        <authorList>
            <person name="Li J."/>
        </authorList>
    </citation>
    <scope>NUCLEOTIDE SEQUENCE</scope>
    <source>
        <strain evidence="1">B6B</strain>
    </source>
</reference>
<dbReference type="Proteomes" id="UP000799092">
    <property type="component" value="Unassembled WGS sequence"/>
</dbReference>
<dbReference type="RefSeq" id="WP_153737007.1">
    <property type="nucleotide sequence ID" value="NZ_WJNG01000009.1"/>
</dbReference>
<sequence length="108" mass="12243">MNRPHNTHHMYDLCKKHMHSYVLAETVDGNKVDGIITGVDEEYVYMAVPNHVQRSDERFAPGFGYGFPGYGYPGYGYGYPGYVPPAGRFRRLVLPLTALTALSLLPWY</sequence>
<accession>A0A6A8DCG7</accession>
<evidence type="ECO:0000313" key="2">
    <source>
        <dbReference type="Proteomes" id="UP000799092"/>
    </source>
</evidence>
<dbReference type="OrthoDB" id="2943863at2"/>
<evidence type="ECO:0000313" key="1">
    <source>
        <dbReference type="EMBL" id="MRH43373.1"/>
    </source>
</evidence>
<protein>
    <submittedName>
        <fullName evidence="1">Uncharacterized protein</fullName>
    </submittedName>
</protein>
<dbReference type="EMBL" id="WJNG01000009">
    <property type="protein sequence ID" value="MRH43373.1"/>
    <property type="molecule type" value="Genomic_DNA"/>
</dbReference>
<proteinExistence type="predicted"/>
<keyword evidence="2" id="KW-1185">Reference proteome</keyword>
<name>A0A6A8DCG7_9BACI</name>
<comment type="caution">
    <text evidence="1">The sequence shown here is derived from an EMBL/GenBank/DDBJ whole genome shotgun (WGS) entry which is preliminary data.</text>
</comment>
<organism evidence="1 2">
    <name type="scientific">Aquibacillus halophilus</name>
    <dbReference type="NCBI Taxonomy" id="930132"/>
    <lineage>
        <taxon>Bacteria</taxon>
        <taxon>Bacillati</taxon>
        <taxon>Bacillota</taxon>
        <taxon>Bacilli</taxon>
        <taxon>Bacillales</taxon>
        <taxon>Bacillaceae</taxon>
        <taxon>Aquibacillus</taxon>
    </lineage>
</organism>
<gene>
    <name evidence="1" type="ORF">GH741_11855</name>
</gene>
<dbReference type="AlphaFoldDB" id="A0A6A8DCG7"/>